<gene>
    <name evidence="4" type="ORF">ACFFIA_27890</name>
</gene>
<evidence type="ECO:0000259" key="3">
    <source>
        <dbReference type="PROSITE" id="PS51480"/>
    </source>
</evidence>
<keyword evidence="1" id="KW-0808">Transferase</keyword>
<sequence length="218" mass="22071">MSGTGEQPEPVVPGVDAARLVAVLTAVTHALEAERDHLTELDAAVGDGDLGASVATAARAVRESLREHPDDIGRILSRAAAAVSDAAGATIGALLSIGLLRAARVANGQTVVGLAEIAAMMRAAEDGIREKGKADVGDKTLLDALVPAREALDAAVLDGLTGVEAAARAADAALRGATATAGMTPRFGRARWLPERAAGHRDPGAILVYLLVKSVAGR</sequence>
<dbReference type="SUPFAM" id="SSF101473">
    <property type="entry name" value="DhaL-like"/>
    <property type="match status" value="1"/>
</dbReference>
<dbReference type="InterPro" id="IPR036117">
    <property type="entry name" value="DhaL_dom_sf"/>
</dbReference>
<name>A0ABV6M9U9_9ACTN</name>
<evidence type="ECO:0000256" key="1">
    <source>
        <dbReference type="ARBA" id="ARBA00022679"/>
    </source>
</evidence>
<evidence type="ECO:0000256" key="2">
    <source>
        <dbReference type="ARBA" id="ARBA00022777"/>
    </source>
</evidence>
<dbReference type="SMART" id="SM01120">
    <property type="entry name" value="Dak2"/>
    <property type="match status" value="1"/>
</dbReference>
<comment type="caution">
    <text evidence="4">The sequence shown here is derived from an EMBL/GenBank/DDBJ whole genome shotgun (WGS) entry which is preliminary data.</text>
</comment>
<dbReference type="Proteomes" id="UP001589867">
    <property type="component" value="Unassembled WGS sequence"/>
</dbReference>
<keyword evidence="5" id="KW-1185">Reference proteome</keyword>
<protein>
    <submittedName>
        <fullName evidence="4">DAK2 domain-containing protein</fullName>
    </submittedName>
</protein>
<dbReference type="EMBL" id="JBHLUH010000060">
    <property type="protein sequence ID" value="MFC0531472.1"/>
    <property type="molecule type" value="Genomic_DNA"/>
</dbReference>
<dbReference type="Pfam" id="PF02734">
    <property type="entry name" value="Dak2"/>
    <property type="match status" value="1"/>
</dbReference>
<proteinExistence type="predicted"/>
<evidence type="ECO:0000313" key="5">
    <source>
        <dbReference type="Proteomes" id="UP001589867"/>
    </source>
</evidence>
<reference evidence="4 5" key="1">
    <citation type="submission" date="2024-09" db="EMBL/GenBank/DDBJ databases">
        <authorList>
            <person name="Sun Q."/>
            <person name="Mori K."/>
        </authorList>
    </citation>
    <scope>NUCLEOTIDE SEQUENCE [LARGE SCALE GENOMIC DNA]</scope>
    <source>
        <strain evidence="4 5">TBRC 3947</strain>
    </source>
</reference>
<dbReference type="PANTHER" id="PTHR28629">
    <property type="entry name" value="TRIOKINASE/FMN CYCLASE"/>
    <property type="match status" value="1"/>
</dbReference>
<dbReference type="PROSITE" id="PS51480">
    <property type="entry name" value="DHAL"/>
    <property type="match status" value="1"/>
</dbReference>
<keyword evidence="2" id="KW-0418">Kinase</keyword>
<feature type="domain" description="DhaL" evidence="3">
    <location>
        <begin position="18"/>
        <end position="217"/>
    </location>
</feature>
<dbReference type="Gene3D" id="1.25.40.340">
    <property type="match status" value="1"/>
</dbReference>
<dbReference type="InterPro" id="IPR004007">
    <property type="entry name" value="DhaL_dom"/>
</dbReference>
<organism evidence="4 5">
    <name type="scientific">Phytohabitans kaempferiae</name>
    <dbReference type="NCBI Taxonomy" id="1620943"/>
    <lineage>
        <taxon>Bacteria</taxon>
        <taxon>Bacillati</taxon>
        <taxon>Actinomycetota</taxon>
        <taxon>Actinomycetes</taxon>
        <taxon>Micromonosporales</taxon>
        <taxon>Micromonosporaceae</taxon>
    </lineage>
</organism>
<accession>A0ABV6M9U9</accession>
<dbReference type="InterPro" id="IPR050861">
    <property type="entry name" value="Dihydroxyacetone_Kinase"/>
</dbReference>
<evidence type="ECO:0000313" key="4">
    <source>
        <dbReference type="EMBL" id="MFC0531472.1"/>
    </source>
</evidence>
<dbReference type="RefSeq" id="WP_377255949.1">
    <property type="nucleotide sequence ID" value="NZ_JBHLUH010000060.1"/>
</dbReference>
<dbReference type="PANTHER" id="PTHR28629:SF4">
    <property type="entry name" value="TRIOKINASE_FMN CYCLASE"/>
    <property type="match status" value="1"/>
</dbReference>